<reference evidence="6" key="2">
    <citation type="journal article" date="2021" name="PeerJ">
        <title>Extensive microbial diversity within the chicken gut microbiome revealed by metagenomics and culture.</title>
        <authorList>
            <person name="Gilroy R."/>
            <person name="Ravi A."/>
            <person name="Getino M."/>
            <person name="Pursley I."/>
            <person name="Horton D.L."/>
            <person name="Alikhan N.F."/>
            <person name="Baker D."/>
            <person name="Gharbi K."/>
            <person name="Hall N."/>
            <person name="Watson M."/>
            <person name="Adriaenssens E.M."/>
            <person name="Foster-Nyarko E."/>
            <person name="Jarju S."/>
            <person name="Secka A."/>
            <person name="Antonio M."/>
            <person name="Oren A."/>
            <person name="Chaudhuri R.R."/>
            <person name="La Ragione R."/>
            <person name="Hildebrand F."/>
            <person name="Pallen M.J."/>
        </authorList>
    </citation>
    <scope>NUCLEOTIDE SEQUENCE</scope>
    <source>
        <strain evidence="6">ChiGjej1B1-24693</strain>
    </source>
</reference>
<protein>
    <submittedName>
        <fullName evidence="6">FAD-dependent oxidoreductase</fullName>
    </submittedName>
</protein>
<evidence type="ECO:0000256" key="1">
    <source>
        <dbReference type="ARBA" id="ARBA00022485"/>
    </source>
</evidence>
<proteinExistence type="predicted"/>
<dbReference type="InterPro" id="IPR039650">
    <property type="entry name" value="HdrA-like"/>
</dbReference>
<dbReference type="InterPro" id="IPR036188">
    <property type="entry name" value="FAD/NAD-bd_sf"/>
</dbReference>
<evidence type="ECO:0000313" key="6">
    <source>
        <dbReference type="EMBL" id="HIT77080.1"/>
    </source>
</evidence>
<keyword evidence="5" id="KW-0411">Iron-sulfur</keyword>
<dbReference type="PANTHER" id="PTHR43498:SF1">
    <property type="entry name" value="COB--COM HETERODISULFIDE REDUCTASE IRON-SULFUR SUBUNIT A"/>
    <property type="match status" value="1"/>
</dbReference>
<evidence type="ECO:0000313" key="7">
    <source>
        <dbReference type="Proteomes" id="UP000886842"/>
    </source>
</evidence>
<dbReference type="GO" id="GO:0016491">
    <property type="term" value="F:oxidoreductase activity"/>
    <property type="evidence" value="ECO:0007669"/>
    <property type="project" value="UniProtKB-KW"/>
</dbReference>
<dbReference type="Gene3D" id="3.50.50.60">
    <property type="entry name" value="FAD/NAD(P)-binding domain"/>
    <property type="match status" value="1"/>
</dbReference>
<dbReference type="Proteomes" id="UP000886842">
    <property type="component" value="Unassembled WGS sequence"/>
</dbReference>
<keyword evidence="3" id="KW-0560">Oxidoreductase</keyword>
<dbReference type="Pfam" id="PF12831">
    <property type="entry name" value="FAD_oxidored"/>
    <property type="match status" value="1"/>
</dbReference>
<dbReference type="GO" id="GO:0051539">
    <property type="term" value="F:4 iron, 4 sulfur cluster binding"/>
    <property type="evidence" value="ECO:0007669"/>
    <property type="project" value="UniProtKB-KW"/>
</dbReference>
<name>A0A9D1H2V0_9ACTN</name>
<dbReference type="SUPFAM" id="SSF49785">
    <property type="entry name" value="Galactose-binding domain-like"/>
    <property type="match status" value="1"/>
</dbReference>
<dbReference type="GO" id="GO:0046872">
    <property type="term" value="F:metal ion binding"/>
    <property type="evidence" value="ECO:0007669"/>
    <property type="project" value="UniProtKB-KW"/>
</dbReference>
<keyword evidence="2" id="KW-0479">Metal-binding</keyword>
<dbReference type="PANTHER" id="PTHR43498">
    <property type="entry name" value="FERREDOXIN:COB-COM HETERODISULFIDE REDUCTASE SUBUNIT A"/>
    <property type="match status" value="1"/>
</dbReference>
<accession>A0A9D1H2V0</accession>
<dbReference type="EMBL" id="DVLP01000457">
    <property type="protein sequence ID" value="HIT77080.1"/>
    <property type="molecule type" value="Genomic_DNA"/>
</dbReference>
<gene>
    <name evidence="6" type="ORF">IAA98_15990</name>
</gene>
<keyword evidence="1" id="KW-0004">4Fe-4S</keyword>
<dbReference type="Gene3D" id="2.60.120.260">
    <property type="entry name" value="Galactose-binding domain-like"/>
    <property type="match status" value="1"/>
</dbReference>
<evidence type="ECO:0000256" key="4">
    <source>
        <dbReference type="ARBA" id="ARBA00023004"/>
    </source>
</evidence>
<evidence type="ECO:0000256" key="3">
    <source>
        <dbReference type="ARBA" id="ARBA00023002"/>
    </source>
</evidence>
<reference evidence="6" key="1">
    <citation type="submission" date="2020-10" db="EMBL/GenBank/DDBJ databases">
        <authorList>
            <person name="Gilroy R."/>
        </authorList>
    </citation>
    <scope>NUCLEOTIDE SEQUENCE</scope>
    <source>
        <strain evidence="6">ChiGjej1B1-24693</strain>
    </source>
</reference>
<dbReference type="AlphaFoldDB" id="A0A9D1H2V0"/>
<keyword evidence="4" id="KW-0408">Iron</keyword>
<dbReference type="InterPro" id="IPR008979">
    <property type="entry name" value="Galactose-bd-like_sf"/>
</dbReference>
<sequence length="763" mass="84079">MSESSTPSETAAAPPRSLIHLDSSADLTVIGGGLAGVCAAIAAARQGRTVNLVQNRPVLGGNSSSEIRVWVCGATAHGAQSYARETGIMGELWLENQFTNPEGNPYYWDLVLLEAVNAEPNITLWLNTNVQEVTTSESNDPDQPVEVTSVVGWQQGSEKVITYTSEAFVDCSGDGIVGHLAGAEYMLGREPQATYNESWAPEVPDNNTLGSTILFYSKDIGEPSKFVPPSFAVDISQTAIPKHRVINQRAKGCAFWWIEWGGEFDIVSDNERVRDELQAVVYGIWDHIKNSGEFSDVENLTLEWIGAVPGKREYRRFVGDHVLTQQDVLEQTDFADAVTFGGWSIDLHPPGGVYATEKGSMHWHPPGTYDVPLRSLYSRNVKNLWFAGRNISASHVAFGSTRVMATCGALGEAAGLAAAVAQNEGVSPRELATEQFELMRNAMVRNDSSTIGLEHRDEADLARRARVSASSSLTLPTANPSGETVEFTSDLALMLPADPGLGRIELLLDVAEDMEIEFEVWLTAAERNYLPDELVRTGTVSVSAGEKQWVELDADLEVDQARTAVVVVKADPRLRLWLGDRILPGMLVMLRRNLGPDDAWTEQFREWKPVWEFEGVAVRFADPTAAFSPDKVISPYARPYGGPQMWASAGQDGDPTPYLQLDWDDPVKVSELQVVLDDDVRIDLINLHHHRTPWESLPSLVRDYDLQVRSDGQWQTVAEVRDNRHRHHRHLLSEPVSVEAVRVQCLATNGAPNSHIIGVRAYA</sequence>
<comment type="caution">
    <text evidence="6">The sequence shown here is derived from an EMBL/GenBank/DDBJ whole genome shotgun (WGS) entry which is preliminary data.</text>
</comment>
<dbReference type="SUPFAM" id="SSF51905">
    <property type="entry name" value="FAD/NAD(P)-binding domain"/>
    <property type="match status" value="1"/>
</dbReference>
<evidence type="ECO:0000256" key="2">
    <source>
        <dbReference type="ARBA" id="ARBA00022723"/>
    </source>
</evidence>
<evidence type="ECO:0000256" key="5">
    <source>
        <dbReference type="ARBA" id="ARBA00023014"/>
    </source>
</evidence>
<organism evidence="6 7">
    <name type="scientific">Candidatus Avipropionibacterium avicola</name>
    <dbReference type="NCBI Taxonomy" id="2840701"/>
    <lineage>
        <taxon>Bacteria</taxon>
        <taxon>Bacillati</taxon>
        <taxon>Actinomycetota</taxon>
        <taxon>Actinomycetes</taxon>
        <taxon>Propionibacteriales</taxon>
        <taxon>Propionibacteriaceae</taxon>
        <taxon>Propionibacteriaceae incertae sedis</taxon>
        <taxon>Candidatus Avipropionibacterium</taxon>
    </lineage>
</organism>